<keyword evidence="6" id="KW-1185">Reference proteome</keyword>
<dbReference type="Pfam" id="PF00134">
    <property type="entry name" value="Cyclin_N"/>
    <property type="match status" value="1"/>
</dbReference>
<dbReference type="SUPFAM" id="SSF47954">
    <property type="entry name" value="Cyclin-like"/>
    <property type="match status" value="2"/>
</dbReference>
<protein>
    <recommendedName>
        <fullName evidence="7">Cyclin ccl1</fullName>
    </recommendedName>
</protein>
<evidence type="ECO:0000259" key="4">
    <source>
        <dbReference type="Pfam" id="PF16899"/>
    </source>
</evidence>
<dbReference type="InterPro" id="IPR006671">
    <property type="entry name" value="Cyclin_N"/>
</dbReference>
<evidence type="ECO:0000313" key="5">
    <source>
        <dbReference type="EMBL" id="KAK6726410.1"/>
    </source>
</evidence>
<dbReference type="Pfam" id="PF16899">
    <property type="entry name" value="Cyclin_C_2"/>
    <property type="match status" value="1"/>
</dbReference>
<dbReference type="InterPro" id="IPR031658">
    <property type="entry name" value="Cyclin_C_2"/>
</dbReference>
<sequence>MYSTSTQKREWTFSKEEIEEKRRLANESFRNKQRELLQPGEEAIFLTVEEEAQMIAVVESAAIRFSDTFRPCMWPSVRWTAYAYFKRLFLGWSVMEASPKIVMMACFYLAMKVEEFYVTIDEFVANLKSGTPEQNTTRILGLEPEIMRALRYQITIHSPFRPFEGHLVEMKARMLLLNFNVEAIREPADQFFRKALLSDVMLMYPPSQIALAALKYGLDSLVEFFFSFDCKSPDVLNEFLQKLMGVEDDWKGMHGDALHTIEKLIIRLTDIISVVNNGPKPLTAAEHASIQARTEDWASLNLALEERRQSRPGYAKKEEPVDSDDE</sequence>
<comment type="caution">
    <text evidence="5">The sequence shown here is derived from an EMBL/GenBank/DDBJ whole genome shotgun (WGS) entry which is preliminary data.</text>
</comment>
<dbReference type="CDD" id="cd20525">
    <property type="entry name" value="CYCLIN_CCNH_rpt2"/>
    <property type="match status" value="1"/>
</dbReference>
<name>A0ABR1BM43_NECAM</name>
<feature type="domain" description="Cyclin N-terminal" evidence="3">
    <location>
        <begin position="78"/>
        <end position="154"/>
    </location>
</feature>
<dbReference type="Gene3D" id="1.10.472.10">
    <property type="entry name" value="Cyclin-like"/>
    <property type="match status" value="2"/>
</dbReference>
<keyword evidence="2" id="KW-0195">Cyclin</keyword>
<dbReference type="Proteomes" id="UP001303046">
    <property type="component" value="Unassembled WGS sequence"/>
</dbReference>
<reference evidence="5 6" key="1">
    <citation type="submission" date="2023-08" db="EMBL/GenBank/DDBJ databases">
        <title>A Necator americanus chromosomal reference genome.</title>
        <authorList>
            <person name="Ilik V."/>
            <person name="Petrzelkova K.J."/>
            <person name="Pardy F."/>
            <person name="Fuh T."/>
            <person name="Niatou-Singa F.S."/>
            <person name="Gouil Q."/>
            <person name="Baker L."/>
            <person name="Ritchie M.E."/>
            <person name="Jex A.R."/>
            <person name="Gazzola D."/>
            <person name="Li H."/>
            <person name="Toshio Fujiwara R."/>
            <person name="Zhan B."/>
            <person name="Aroian R.V."/>
            <person name="Pafco B."/>
            <person name="Schwarz E.M."/>
        </authorList>
    </citation>
    <scope>NUCLEOTIDE SEQUENCE [LARGE SCALE GENOMIC DNA]</scope>
    <source>
        <strain evidence="5 6">Aroian</strain>
        <tissue evidence="5">Whole animal</tissue>
    </source>
</reference>
<evidence type="ECO:0000313" key="6">
    <source>
        <dbReference type="Proteomes" id="UP001303046"/>
    </source>
</evidence>
<proteinExistence type="inferred from homology"/>
<organism evidence="5 6">
    <name type="scientific">Necator americanus</name>
    <name type="common">Human hookworm</name>
    <dbReference type="NCBI Taxonomy" id="51031"/>
    <lineage>
        <taxon>Eukaryota</taxon>
        <taxon>Metazoa</taxon>
        <taxon>Ecdysozoa</taxon>
        <taxon>Nematoda</taxon>
        <taxon>Chromadorea</taxon>
        <taxon>Rhabditida</taxon>
        <taxon>Rhabditina</taxon>
        <taxon>Rhabditomorpha</taxon>
        <taxon>Strongyloidea</taxon>
        <taxon>Ancylostomatidae</taxon>
        <taxon>Bunostominae</taxon>
        <taxon>Necator</taxon>
    </lineage>
</organism>
<dbReference type="InterPro" id="IPR043198">
    <property type="entry name" value="Cyclin/Ssn8"/>
</dbReference>
<dbReference type="InterPro" id="IPR036915">
    <property type="entry name" value="Cyclin-like_sf"/>
</dbReference>
<evidence type="ECO:0008006" key="7">
    <source>
        <dbReference type="Google" id="ProtNLM"/>
    </source>
</evidence>
<gene>
    <name evidence="5" type="primary">Necator_chrI.g742</name>
    <name evidence="5" type="ORF">RB195_004620</name>
</gene>
<dbReference type="EMBL" id="JAVFWL010000001">
    <property type="protein sequence ID" value="KAK6726410.1"/>
    <property type="molecule type" value="Genomic_DNA"/>
</dbReference>
<dbReference type="CDD" id="cd20524">
    <property type="entry name" value="CYCLIN_CCNH_rpt1"/>
    <property type="match status" value="1"/>
</dbReference>
<comment type="similarity">
    <text evidence="1">Belongs to the cyclin family. Cyclin C subfamily.</text>
</comment>
<dbReference type="PANTHER" id="PTHR10026">
    <property type="entry name" value="CYCLIN"/>
    <property type="match status" value="1"/>
</dbReference>
<evidence type="ECO:0000256" key="2">
    <source>
        <dbReference type="ARBA" id="ARBA00023127"/>
    </source>
</evidence>
<accession>A0ABR1BM43</accession>
<evidence type="ECO:0000259" key="3">
    <source>
        <dbReference type="Pfam" id="PF00134"/>
    </source>
</evidence>
<evidence type="ECO:0000256" key="1">
    <source>
        <dbReference type="ARBA" id="ARBA00008638"/>
    </source>
</evidence>
<feature type="domain" description="Cyclin C-terminal" evidence="4">
    <location>
        <begin position="159"/>
        <end position="245"/>
    </location>
</feature>